<dbReference type="Proteomes" id="UP000663760">
    <property type="component" value="Chromosome 15"/>
</dbReference>
<feature type="region of interest" description="Disordered" evidence="1">
    <location>
        <begin position="37"/>
        <end position="71"/>
    </location>
</feature>
<feature type="region of interest" description="Disordered" evidence="1">
    <location>
        <begin position="699"/>
        <end position="730"/>
    </location>
</feature>
<evidence type="ECO:0000313" key="3">
    <source>
        <dbReference type="EMBL" id="CAA7409134.1"/>
    </source>
</evidence>
<dbReference type="InterPro" id="IPR026147">
    <property type="entry name" value="Rab3GAP1_conserved"/>
</dbReference>
<dbReference type="EMBL" id="LR746278">
    <property type="protein sequence ID" value="CAA7409134.1"/>
    <property type="molecule type" value="Genomic_DNA"/>
</dbReference>
<name>A0A7I8LIV7_SPIIN</name>
<keyword evidence="4" id="KW-1185">Reference proteome</keyword>
<proteinExistence type="predicted"/>
<reference evidence="3" key="1">
    <citation type="submission" date="2020-02" db="EMBL/GenBank/DDBJ databases">
        <authorList>
            <person name="Scholz U."/>
            <person name="Mascher M."/>
            <person name="Fiebig A."/>
        </authorList>
    </citation>
    <scope>NUCLEOTIDE SEQUENCE</scope>
</reference>
<accession>A0A7I8LIV7</accession>
<organism evidence="3 4">
    <name type="scientific">Spirodela intermedia</name>
    <name type="common">Intermediate duckweed</name>
    <dbReference type="NCBI Taxonomy" id="51605"/>
    <lineage>
        <taxon>Eukaryota</taxon>
        <taxon>Viridiplantae</taxon>
        <taxon>Streptophyta</taxon>
        <taxon>Embryophyta</taxon>
        <taxon>Tracheophyta</taxon>
        <taxon>Spermatophyta</taxon>
        <taxon>Magnoliopsida</taxon>
        <taxon>Liliopsida</taxon>
        <taxon>Araceae</taxon>
        <taxon>Lemnoideae</taxon>
        <taxon>Spirodela</taxon>
    </lineage>
</organism>
<evidence type="ECO:0000259" key="2">
    <source>
        <dbReference type="Pfam" id="PF13890"/>
    </source>
</evidence>
<dbReference type="OrthoDB" id="5391403at2759"/>
<gene>
    <name evidence="3" type="ORF">SI8410_15019812</name>
</gene>
<dbReference type="AlphaFoldDB" id="A0A7I8LIV7"/>
<evidence type="ECO:0000313" key="4">
    <source>
        <dbReference type="Proteomes" id="UP000663760"/>
    </source>
</evidence>
<dbReference type="InterPro" id="IPR045700">
    <property type="entry name" value="Rab3GAP1"/>
</dbReference>
<dbReference type="Pfam" id="PF13890">
    <property type="entry name" value="Rab3-GTPase_cat"/>
    <property type="match status" value="1"/>
</dbReference>
<dbReference type="GO" id="GO:0005096">
    <property type="term" value="F:GTPase activator activity"/>
    <property type="evidence" value="ECO:0007669"/>
    <property type="project" value="InterPro"/>
</dbReference>
<dbReference type="PANTHER" id="PTHR21422">
    <property type="entry name" value="RAB3 GTPASE-ACTIVATING PROTEIN CATALYTIC SUBUNIT"/>
    <property type="match status" value="1"/>
</dbReference>
<sequence>MDGFGGPTFTDMAKTAIHSAAAKAEKVLTDIRIDLKNDRERGDGKPQNLARREGGDQLTASTEFEEPAKKSEEVSMLHFNRRGFEGHPLQKTFLRGDMWTSQLNKADINYTKWKPLNLGKKQDWQHSLKNFRIGKRDVEEKTSQVPPDISIPANCLQWNQRDIPDMKEMGSSGLDHGRNPVITTSIPPAYVLKNLAAANMKAKTFKSVKDFPMQDSDSPPMKEKLGLSFSVVKSIVVREKDKLNHEMCGKLEISSAVQVLFDSGEQPLKGNEGSRSQSLLITCIHGAPPGSFLVKVSEIAGSFKSLHKMVLFWHNVVTELKRRWSVGKPIPHMPLDENPDLDCCRLHQQLQVINCCIARKLRRINATEQLDSVVSRSPDDNPVDFFNKLSEKPTIYAKVRTGAHVLRLGAGNPSKNLTMLETGEQIYSPLTQEGPVLTEELIKETEEFVLRTGSIGAGCSQLLSDMQAFKAANPGCILEDFIRWYSPPDWKETNDLCDSEDVSSSGGCLSGRMQGEGNLWRELWETAKPLPAAKQAPLFDEDLAVESTLTSMASIPPSELLEQLFLSMAIGVNITLHDLLFQLCSGFVVAESVLAKAGNIPKLFYECKDYISTTCQSGLPIDIIDDLCKVYETVEKILTHPEARWVSGETALEEPRSRLKKLHLSFMGKDKEILPRPATKDQKKLEDKNASMFSNLFDGKPSLFTKKQPPPSAAPSMAPSHLSEGDWAGS</sequence>
<evidence type="ECO:0000256" key="1">
    <source>
        <dbReference type="SAM" id="MobiDB-lite"/>
    </source>
</evidence>
<dbReference type="PANTHER" id="PTHR21422:SF10">
    <property type="entry name" value="RAB3 GTPASE-ACTIVATING PROTEIN CATALYTIC SUBUNIT"/>
    <property type="match status" value="1"/>
</dbReference>
<feature type="compositionally biased region" description="Basic and acidic residues" evidence="1">
    <location>
        <begin position="37"/>
        <end position="55"/>
    </location>
</feature>
<feature type="domain" description="Rab3GAP catalytic subunit conserved" evidence="2">
    <location>
        <begin position="407"/>
        <end position="552"/>
    </location>
</feature>
<protein>
    <recommendedName>
        <fullName evidence="2">Rab3GAP catalytic subunit conserved domain-containing protein</fullName>
    </recommendedName>
</protein>